<dbReference type="InterPro" id="IPR015353">
    <property type="entry name" value="Rubisco_LSMT_subst-bd"/>
</dbReference>
<dbReference type="GO" id="GO:0032259">
    <property type="term" value="P:methylation"/>
    <property type="evidence" value="ECO:0007669"/>
    <property type="project" value="UniProtKB-KW"/>
</dbReference>
<evidence type="ECO:0000256" key="2">
    <source>
        <dbReference type="ARBA" id="ARBA00022679"/>
    </source>
</evidence>
<evidence type="ECO:0000256" key="4">
    <source>
        <dbReference type="SAM" id="MobiDB-lite"/>
    </source>
</evidence>
<dbReference type="Proteomes" id="UP000030693">
    <property type="component" value="Unassembled WGS sequence"/>
</dbReference>
<feature type="region of interest" description="Disordered" evidence="4">
    <location>
        <begin position="572"/>
        <end position="601"/>
    </location>
</feature>
<gene>
    <name evidence="7" type="ORF">H696_05903</name>
</gene>
<keyword evidence="1" id="KW-0489">Methyltransferase</keyword>
<dbReference type="RefSeq" id="XP_009497954.1">
    <property type="nucleotide sequence ID" value="XM_009499679.1"/>
</dbReference>
<evidence type="ECO:0000256" key="3">
    <source>
        <dbReference type="ARBA" id="ARBA00022691"/>
    </source>
</evidence>
<dbReference type="eggNOG" id="KOG1337">
    <property type="taxonomic scope" value="Eukaryota"/>
</dbReference>
<dbReference type="Gene3D" id="3.90.1420.10">
    <property type="entry name" value="Rubisco LSMT, substrate-binding domain"/>
    <property type="match status" value="1"/>
</dbReference>
<dbReference type="EMBL" id="KB932215">
    <property type="protein sequence ID" value="KCV67616.1"/>
    <property type="molecule type" value="Genomic_DNA"/>
</dbReference>
<feature type="compositionally biased region" description="Pro residues" evidence="4">
    <location>
        <begin position="582"/>
        <end position="591"/>
    </location>
</feature>
<evidence type="ECO:0000313" key="8">
    <source>
        <dbReference type="Proteomes" id="UP000030693"/>
    </source>
</evidence>
<sequence length="601" mass="66389">MRIPALVLALLALLAATLLSAAPGLALDSAAPGNSTAPTGREMGFSASPSADVERRFLRLSGYFDWLQASGVRVGSLSPASVSDDGKDARSFFGPDVSLHVHGPGGIGGISLASRRDIPADALLLRVPADALLIFEPSLVAGIKLTPEHRLTLTDQVAIFLIQQRSDPSSKWYHFLHSLPEIFRTPIYFEAEEAADLTGTDAWYYFFSREKHISENFAEIRQALETRKASGRPVVIEPELFTRDAFRWALSVQWNYLFEFDLSRSPLEDAQLLKFMAPLAELFQPSNPFAGAELPASGEALADPDHQPEDGLEEAVENVACTLTLATDASRDPDSYSRLADVLAAVASLECRALRDIPAGSMLFRNYGKPNSNAVLMSEIGTAFSDNHADTVVVPMPKMSVSDIARTHPVFNFFPDNFLESMSSTTNEYSEFTVDWTGMPTEDPALMAYFRLWEMTPDERDRTLTDTEYAHAVTLRLLDGRPLSVENEIAVVKRLISYIGARQARYRADLDDEYASLDRIETDLAEAAVGDDLNLYHALMVKHSIFTLRSAEQLLLRVNSELLRQRLEQLQADPDNLEAPQPGLPKAPEAPPRTFSLRDDL</sequence>
<dbReference type="InterPro" id="IPR046341">
    <property type="entry name" value="SET_dom_sf"/>
</dbReference>
<dbReference type="SUPFAM" id="SSF82199">
    <property type="entry name" value="SET domain"/>
    <property type="match status" value="1"/>
</dbReference>
<dbReference type="InterPro" id="IPR050600">
    <property type="entry name" value="SETD3_SETD6_MTase"/>
</dbReference>
<keyword evidence="5" id="KW-0732">Signal</keyword>
<feature type="signal peptide" evidence="5">
    <location>
        <begin position="1"/>
        <end position="21"/>
    </location>
</feature>
<dbReference type="GeneID" id="20530628"/>
<evidence type="ECO:0000256" key="5">
    <source>
        <dbReference type="SAM" id="SignalP"/>
    </source>
</evidence>
<evidence type="ECO:0000256" key="1">
    <source>
        <dbReference type="ARBA" id="ARBA00022603"/>
    </source>
</evidence>
<dbReference type="STRING" id="691883.A0A058Z0G2"/>
<reference evidence="7" key="1">
    <citation type="submission" date="2013-04" db="EMBL/GenBank/DDBJ databases">
        <title>The Genome Sequence of Fonticula alba ATCC 38817.</title>
        <authorList>
            <consortium name="The Broad Institute Genomics Platform"/>
            <person name="Russ C."/>
            <person name="Cuomo C."/>
            <person name="Burger G."/>
            <person name="Gray M.W."/>
            <person name="Holland P.W.H."/>
            <person name="King N."/>
            <person name="Lang F.B.F."/>
            <person name="Roger A.J."/>
            <person name="Ruiz-Trillo I."/>
            <person name="Brown M."/>
            <person name="Walker B."/>
            <person name="Young S."/>
            <person name="Zeng Q."/>
            <person name="Gargeya S."/>
            <person name="Fitzgerald M."/>
            <person name="Haas B."/>
            <person name="Abouelleil A."/>
            <person name="Allen A.W."/>
            <person name="Alvarado L."/>
            <person name="Arachchi H.M."/>
            <person name="Berlin A.M."/>
            <person name="Chapman S.B."/>
            <person name="Gainer-Dewar J."/>
            <person name="Goldberg J."/>
            <person name="Griggs A."/>
            <person name="Gujja S."/>
            <person name="Hansen M."/>
            <person name="Howarth C."/>
            <person name="Imamovic A."/>
            <person name="Ireland A."/>
            <person name="Larimer J."/>
            <person name="McCowan C."/>
            <person name="Murphy C."/>
            <person name="Pearson M."/>
            <person name="Poon T.W."/>
            <person name="Priest M."/>
            <person name="Roberts A."/>
            <person name="Saif S."/>
            <person name="Shea T."/>
            <person name="Sisk P."/>
            <person name="Sykes S."/>
            <person name="Wortman J."/>
            <person name="Nusbaum C."/>
            <person name="Birren B."/>
        </authorList>
    </citation>
    <scope>NUCLEOTIDE SEQUENCE [LARGE SCALE GENOMIC DNA]</scope>
    <source>
        <strain evidence="7">ATCC 38817</strain>
    </source>
</reference>
<dbReference type="AlphaFoldDB" id="A0A058Z0G2"/>
<feature type="domain" description="Rubisco LSMT substrate-binding" evidence="6">
    <location>
        <begin position="430"/>
        <end position="524"/>
    </location>
</feature>
<evidence type="ECO:0000259" key="6">
    <source>
        <dbReference type="Pfam" id="PF09273"/>
    </source>
</evidence>
<dbReference type="GO" id="GO:0016279">
    <property type="term" value="F:protein-lysine N-methyltransferase activity"/>
    <property type="evidence" value="ECO:0007669"/>
    <property type="project" value="TreeGrafter"/>
</dbReference>
<feature type="chain" id="PRO_5001566119" description="Rubisco LSMT substrate-binding domain-containing protein" evidence="5">
    <location>
        <begin position="22"/>
        <end position="601"/>
    </location>
</feature>
<dbReference type="OrthoDB" id="441812at2759"/>
<dbReference type="Pfam" id="PF09273">
    <property type="entry name" value="Rubis-subs-bind"/>
    <property type="match status" value="1"/>
</dbReference>
<keyword evidence="8" id="KW-1185">Reference proteome</keyword>
<dbReference type="CDD" id="cd10527">
    <property type="entry name" value="SET_LSMT"/>
    <property type="match status" value="1"/>
</dbReference>
<organism evidence="7">
    <name type="scientific">Fonticula alba</name>
    <name type="common">Slime mold</name>
    <dbReference type="NCBI Taxonomy" id="691883"/>
    <lineage>
        <taxon>Eukaryota</taxon>
        <taxon>Rotosphaerida</taxon>
        <taxon>Fonticulaceae</taxon>
        <taxon>Fonticula</taxon>
    </lineage>
</organism>
<name>A0A058Z0G2_FONAL</name>
<proteinExistence type="predicted"/>
<accession>A0A058Z0G2</accession>
<keyword evidence="2" id="KW-0808">Transferase</keyword>
<protein>
    <recommendedName>
        <fullName evidence="6">Rubisco LSMT substrate-binding domain-containing protein</fullName>
    </recommendedName>
</protein>
<evidence type="ECO:0000313" key="7">
    <source>
        <dbReference type="EMBL" id="KCV67616.1"/>
    </source>
</evidence>
<keyword evidence="3" id="KW-0949">S-adenosyl-L-methionine</keyword>
<dbReference type="Gene3D" id="3.90.1410.10">
    <property type="entry name" value="set domain protein methyltransferase, domain 1"/>
    <property type="match status" value="1"/>
</dbReference>
<dbReference type="PANTHER" id="PTHR13271">
    <property type="entry name" value="UNCHARACTERIZED PUTATIVE METHYLTRANSFERASE"/>
    <property type="match status" value="1"/>
</dbReference>
<dbReference type="InterPro" id="IPR036464">
    <property type="entry name" value="Rubisco_LSMT_subst-bd_sf"/>
</dbReference>